<proteinExistence type="predicted"/>
<dbReference type="OrthoDB" id="10043469at2759"/>
<sequence length="244" mass="29502">MNEDFVLLRERTTTNKCGQEFQSWRSSYYLLNVDVNSNDSQSSSIICDNLFTEQQTYRIPRECLSHFYCDLSKCDEHQFRCVKLRESLCCLYKYFTKHCRLNTIKENFRYIYFQLSVQHGYCEINLERIENNDETYCIADEDNFRQPQTTTVFYPHYHHHHMKHHTQQTSEHHHLRILKTTKHYRRKQNIATRHNHSTNPHYLRKVLLYNPDAGAIINDTNRQTIRLMLFYPVFLSLLLSNSFT</sequence>
<evidence type="ECO:0000313" key="2">
    <source>
        <dbReference type="EMBL" id="CAF3923902.1"/>
    </source>
</evidence>
<keyword evidence="3" id="KW-1185">Reference proteome</keyword>
<accession>A0A814TDR6</accession>
<organism evidence="1 3">
    <name type="scientific">Didymodactylos carnosus</name>
    <dbReference type="NCBI Taxonomy" id="1234261"/>
    <lineage>
        <taxon>Eukaryota</taxon>
        <taxon>Metazoa</taxon>
        <taxon>Spiralia</taxon>
        <taxon>Gnathifera</taxon>
        <taxon>Rotifera</taxon>
        <taxon>Eurotatoria</taxon>
        <taxon>Bdelloidea</taxon>
        <taxon>Philodinida</taxon>
        <taxon>Philodinidae</taxon>
        <taxon>Didymodactylos</taxon>
    </lineage>
</organism>
<name>A0A814TDR6_9BILA</name>
<dbReference type="AlphaFoldDB" id="A0A814TDR6"/>
<comment type="caution">
    <text evidence="1">The sequence shown here is derived from an EMBL/GenBank/DDBJ whole genome shotgun (WGS) entry which is preliminary data.</text>
</comment>
<dbReference type="Proteomes" id="UP000681722">
    <property type="component" value="Unassembled WGS sequence"/>
</dbReference>
<reference evidence="1" key="1">
    <citation type="submission" date="2021-02" db="EMBL/GenBank/DDBJ databases">
        <authorList>
            <person name="Nowell W R."/>
        </authorList>
    </citation>
    <scope>NUCLEOTIDE SEQUENCE</scope>
</reference>
<protein>
    <submittedName>
        <fullName evidence="1">Uncharacterized protein</fullName>
    </submittedName>
</protein>
<evidence type="ECO:0000313" key="3">
    <source>
        <dbReference type="Proteomes" id="UP000663829"/>
    </source>
</evidence>
<dbReference type="EMBL" id="CAJOBC010007181">
    <property type="protein sequence ID" value="CAF3923902.1"/>
    <property type="molecule type" value="Genomic_DNA"/>
</dbReference>
<evidence type="ECO:0000313" key="1">
    <source>
        <dbReference type="EMBL" id="CAF1160380.1"/>
    </source>
</evidence>
<dbReference type="Proteomes" id="UP000663829">
    <property type="component" value="Unassembled WGS sequence"/>
</dbReference>
<dbReference type="EMBL" id="CAJNOQ010007182">
    <property type="protein sequence ID" value="CAF1160380.1"/>
    <property type="molecule type" value="Genomic_DNA"/>
</dbReference>
<gene>
    <name evidence="1" type="ORF">GPM918_LOCUS21648</name>
    <name evidence="2" type="ORF">SRO942_LOCUS21645</name>
</gene>